<dbReference type="EMBL" id="KZ995403">
    <property type="protein sequence ID" value="RKO90743.1"/>
    <property type="molecule type" value="Genomic_DNA"/>
</dbReference>
<dbReference type="SUPFAM" id="SSF50630">
    <property type="entry name" value="Acid proteases"/>
    <property type="match status" value="1"/>
</dbReference>
<dbReference type="GO" id="GO:0004190">
    <property type="term" value="F:aspartic-type endopeptidase activity"/>
    <property type="evidence" value="ECO:0007669"/>
    <property type="project" value="InterPro"/>
</dbReference>
<dbReference type="InterPro" id="IPR034164">
    <property type="entry name" value="Pepsin-like_dom"/>
</dbReference>
<dbReference type="InterPro" id="IPR033121">
    <property type="entry name" value="PEPTIDASE_A1"/>
</dbReference>
<name>A0A4P9WG19_9FUNG</name>
<dbReference type="PROSITE" id="PS51767">
    <property type="entry name" value="PEPTIDASE_A1"/>
    <property type="match status" value="1"/>
</dbReference>
<keyword evidence="4" id="KW-1185">Reference proteome</keyword>
<proteinExistence type="inferred from homology"/>
<accession>A0A4P9WG19</accession>
<evidence type="ECO:0000313" key="4">
    <source>
        <dbReference type="Proteomes" id="UP000269721"/>
    </source>
</evidence>
<dbReference type="Pfam" id="PF00026">
    <property type="entry name" value="Asp"/>
    <property type="match status" value="1"/>
</dbReference>
<reference evidence="4" key="1">
    <citation type="journal article" date="2018" name="Nat. Microbiol.">
        <title>Leveraging single-cell genomics to expand the fungal tree of life.</title>
        <authorList>
            <person name="Ahrendt S.R."/>
            <person name="Quandt C.A."/>
            <person name="Ciobanu D."/>
            <person name="Clum A."/>
            <person name="Salamov A."/>
            <person name="Andreopoulos B."/>
            <person name="Cheng J.F."/>
            <person name="Woyke T."/>
            <person name="Pelin A."/>
            <person name="Henrissat B."/>
            <person name="Reynolds N.K."/>
            <person name="Benny G.L."/>
            <person name="Smith M.E."/>
            <person name="James T.Y."/>
            <person name="Grigoriev I.V."/>
        </authorList>
    </citation>
    <scope>NUCLEOTIDE SEQUENCE [LARGE SCALE GENOMIC DNA]</scope>
</reference>
<dbReference type="PANTHER" id="PTHR47966">
    <property type="entry name" value="BETA-SITE APP-CLEAVING ENZYME, ISOFORM A-RELATED"/>
    <property type="match status" value="1"/>
</dbReference>
<sequence>MTYGHCVSQDGSCTAAGGPINLADSSVHSAAVTFSDQYGTGSVSGDIYFGPYTITGATTTKGYFSVTNNETGFTNQFQGILGLSFLGGNDGVTATVGQAPIVSLGLHSVGFYLSNFDDGDSGVFTTNGFDASHVSGPFNFEAIQSSSGLWQFDVSNGHIAIGNTMADLSAGGSVNNTVAGTGSTFISIPTRVATTIWGAIGATNSNAGASIPCSVPQTGPDVTFTFSKTAYSVPASMYVFDNGDGTCQPVIVGGAESNGDSVSIFGDIFLRTWIRLLVLTKPSCPSVHFKFYDIANNRIGFAKAQHP</sequence>
<dbReference type="GO" id="GO:0006508">
    <property type="term" value="P:proteolysis"/>
    <property type="evidence" value="ECO:0007669"/>
    <property type="project" value="InterPro"/>
</dbReference>
<dbReference type="InterPro" id="IPR021109">
    <property type="entry name" value="Peptidase_aspartic_dom_sf"/>
</dbReference>
<protein>
    <submittedName>
        <fullName evidence="3">Aspartic peptidase domain-containing protein</fullName>
    </submittedName>
</protein>
<dbReference type="InterPro" id="IPR001461">
    <property type="entry name" value="Aspartic_peptidase_A1"/>
</dbReference>
<dbReference type="PANTHER" id="PTHR47966:SF51">
    <property type="entry name" value="BETA-SITE APP-CLEAVING ENZYME, ISOFORM A-RELATED"/>
    <property type="match status" value="1"/>
</dbReference>
<organism evidence="3 4">
    <name type="scientific">Blyttiomyces helicus</name>
    <dbReference type="NCBI Taxonomy" id="388810"/>
    <lineage>
        <taxon>Eukaryota</taxon>
        <taxon>Fungi</taxon>
        <taxon>Fungi incertae sedis</taxon>
        <taxon>Chytridiomycota</taxon>
        <taxon>Chytridiomycota incertae sedis</taxon>
        <taxon>Chytridiomycetes</taxon>
        <taxon>Chytridiomycetes incertae sedis</taxon>
        <taxon>Blyttiomyces</taxon>
    </lineage>
</organism>
<dbReference type="AlphaFoldDB" id="A0A4P9WG19"/>
<gene>
    <name evidence="3" type="ORF">BDK51DRAFT_26596</name>
</gene>
<dbReference type="Proteomes" id="UP000269721">
    <property type="component" value="Unassembled WGS sequence"/>
</dbReference>
<dbReference type="Gene3D" id="2.40.70.10">
    <property type="entry name" value="Acid Proteases"/>
    <property type="match status" value="2"/>
</dbReference>
<comment type="similarity">
    <text evidence="1">Belongs to the peptidase A1 family.</text>
</comment>
<evidence type="ECO:0000256" key="1">
    <source>
        <dbReference type="ARBA" id="ARBA00007447"/>
    </source>
</evidence>
<evidence type="ECO:0000313" key="3">
    <source>
        <dbReference type="EMBL" id="RKO90743.1"/>
    </source>
</evidence>
<feature type="domain" description="Peptidase A1" evidence="2">
    <location>
        <begin position="1"/>
        <end position="302"/>
    </location>
</feature>
<dbReference type="OrthoDB" id="2747330at2759"/>
<evidence type="ECO:0000259" key="2">
    <source>
        <dbReference type="PROSITE" id="PS51767"/>
    </source>
</evidence>
<dbReference type="CDD" id="cd05471">
    <property type="entry name" value="pepsin_like"/>
    <property type="match status" value="1"/>
</dbReference>